<evidence type="ECO:0000256" key="2">
    <source>
        <dbReference type="ARBA" id="ARBA00022857"/>
    </source>
</evidence>
<dbReference type="PANTHER" id="PTHR43963:SF6">
    <property type="entry name" value="CHAIN DEHYDROGENASE FAMILY PROTEIN, PUTATIVE (AFU_ORTHOLOGUE AFUA_3G15350)-RELATED"/>
    <property type="match status" value="1"/>
</dbReference>
<dbReference type="InterPro" id="IPR002347">
    <property type="entry name" value="SDR_fam"/>
</dbReference>
<dbReference type="EMBL" id="JAPEVB010000002">
    <property type="protein sequence ID" value="KAJ4394671.1"/>
    <property type="molecule type" value="Genomic_DNA"/>
</dbReference>
<evidence type="ECO:0000313" key="5">
    <source>
        <dbReference type="Proteomes" id="UP001140453"/>
    </source>
</evidence>
<dbReference type="Pfam" id="PF00106">
    <property type="entry name" value="adh_short"/>
    <property type="match status" value="1"/>
</dbReference>
<dbReference type="Proteomes" id="UP001140453">
    <property type="component" value="Unassembled WGS sequence"/>
</dbReference>
<dbReference type="OrthoDB" id="1933717at2759"/>
<proteinExistence type="inferred from homology"/>
<accession>A0A9W8YZC0</accession>
<dbReference type="InterPro" id="IPR036291">
    <property type="entry name" value="NAD(P)-bd_dom_sf"/>
</dbReference>
<keyword evidence="3" id="KW-0560">Oxidoreductase</keyword>
<keyword evidence="5" id="KW-1185">Reference proteome</keyword>
<evidence type="ECO:0000256" key="1">
    <source>
        <dbReference type="ARBA" id="ARBA00006484"/>
    </source>
</evidence>
<reference evidence="4" key="1">
    <citation type="submission" date="2022-10" db="EMBL/GenBank/DDBJ databases">
        <title>Tapping the CABI collections for fungal endophytes: first genome assemblies for Collariella, Neodidymelliopsis, Ascochyta clinopodiicola, Didymella pomorum, Didymosphaeria variabile, Neocosmospora piperis and Neocucurbitaria cava.</title>
        <authorList>
            <person name="Hill R."/>
        </authorList>
    </citation>
    <scope>NUCLEOTIDE SEQUENCE</scope>
    <source>
        <strain evidence="4">IMI 355082</strain>
    </source>
</reference>
<evidence type="ECO:0000313" key="4">
    <source>
        <dbReference type="EMBL" id="KAJ4394671.1"/>
    </source>
</evidence>
<dbReference type="Gene3D" id="3.40.50.720">
    <property type="entry name" value="NAD(P)-binding Rossmann-like Domain"/>
    <property type="match status" value="1"/>
</dbReference>
<sequence length="247" mass="26343">MTNTIVLVTGANQGIGFEIAKKLATEQKDYHIIMAGRRKEAIEEAAQKLQSKGLSVEPLVLDVTSDASIEAAASSVSDKYGRLDVLINNAAISTASASADGKPNTAREEMLQILNTNVAGVQGVTDAFLPLLDKAAGTKRIVFISSGIGSLTSKADPSHPQRRTPWIPYTISKTAENMLALFYAAQFDGRDDWKINISCPGYCATNLNKYAGTNPPEHGAINACRLATLGPDGETNTFSNKDGITPW</sequence>
<organism evidence="4 5">
    <name type="scientific">Gnomoniopsis smithogilvyi</name>
    <dbReference type="NCBI Taxonomy" id="1191159"/>
    <lineage>
        <taxon>Eukaryota</taxon>
        <taxon>Fungi</taxon>
        <taxon>Dikarya</taxon>
        <taxon>Ascomycota</taxon>
        <taxon>Pezizomycotina</taxon>
        <taxon>Sordariomycetes</taxon>
        <taxon>Sordariomycetidae</taxon>
        <taxon>Diaporthales</taxon>
        <taxon>Gnomoniaceae</taxon>
        <taxon>Gnomoniopsis</taxon>
    </lineage>
</organism>
<comment type="similarity">
    <text evidence="1">Belongs to the short-chain dehydrogenases/reductases (SDR) family.</text>
</comment>
<keyword evidence="2" id="KW-0521">NADP</keyword>
<comment type="caution">
    <text evidence="4">The sequence shown here is derived from an EMBL/GenBank/DDBJ whole genome shotgun (WGS) entry which is preliminary data.</text>
</comment>
<dbReference type="AlphaFoldDB" id="A0A9W8YZC0"/>
<dbReference type="GO" id="GO:0016491">
    <property type="term" value="F:oxidoreductase activity"/>
    <property type="evidence" value="ECO:0007669"/>
    <property type="project" value="UniProtKB-KW"/>
</dbReference>
<dbReference type="PANTHER" id="PTHR43963">
    <property type="entry name" value="CARBONYL REDUCTASE 1-RELATED"/>
    <property type="match status" value="1"/>
</dbReference>
<dbReference type="SUPFAM" id="SSF51735">
    <property type="entry name" value="NAD(P)-binding Rossmann-fold domains"/>
    <property type="match status" value="1"/>
</dbReference>
<dbReference type="PRINTS" id="PR00081">
    <property type="entry name" value="GDHRDH"/>
</dbReference>
<evidence type="ECO:0000256" key="3">
    <source>
        <dbReference type="ARBA" id="ARBA00023002"/>
    </source>
</evidence>
<protein>
    <submittedName>
        <fullName evidence="4">Uncharacterized protein</fullName>
    </submittedName>
</protein>
<gene>
    <name evidence="4" type="ORF">N0V93_003890</name>
</gene>
<name>A0A9W8YZC0_9PEZI</name>